<proteinExistence type="predicted"/>
<comment type="caution">
    <text evidence="1">The sequence shown here is derived from an EMBL/GenBank/DDBJ whole genome shotgun (WGS) entry which is preliminary data.</text>
</comment>
<dbReference type="EMBL" id="ABVL01000004">
    <property type="protein sequence ID" value="EDY20752.1"/>
    <property type="molecule type" value="Genomic_DNA"/>
</dbReference>
<gene>
    <name evidence="1" type="ORF">CfE428DRAFT_1949</name>
</gene>
<dbReference type="InParanoid" id="B4CZ61"/>
<dbReference type="Proteomes" id="UP000005824">
    <property type="component" value="Unassembled WGS sequence"/>
</dbReference>
<accession>B4CZ61</accession>
<evidence type="ECO:0000313" key="2">
    <source>
        <dbReference type="Proteomes" id="UP000005824"/>
    </source>
</evidence>
<dbReference type="STRING" id="497964.CfE428DRAFT_1949"/>
<evidence type="ECO:0000313" key="1">
    <source>
        <dbReference type="EMBL" id="EDY20752.1"/>
    </source>
</evidence>
<keyword evidence="2" id="KW-1185">Reference proteome</keyword>
<sequence length="91" mass="10764">MLNRALKHAQVRITIMESRVRALKTKLEAMYHRLEKQSGRHRHHIEEAHRISVLESQYEQCLLENRTLRTRLLDTASKRSAAIRGPIRWPA</sequence>
<organism evidence="1 2">
    <name type="scientific">Chthoniobacter flavus Ellin428</name>
    <dbReference type="NCBI Taxonomy" id="497964"/>
    <lineage>
        <taxon>Bacteria</taxon>
        <taxon>Pseudomonadati</taxon>
        <taxon>Verrucomicrobiota</taxon>
        <taxon>Spartobacteria</taxon>
        <taxon>Chthoniobacterales</taxon>
        <taxon>Chthoniobacteraceae</taxon>
        <taxon>Chthoniobacter</taxon>
    </lineage>
</organism>
<protein>
    <submittedName>
        <fullName evidence="1">Uncharacterized protein</fullName>
    </submittedName>
</protein>
<name>B4CZ61_9BACT</name>
<dbReference type="AlphaFoldDB" id="B4CZ61"/>
<reference evidence="1 2" key="1">
    <citation type="journal article" date="2011" name="J. Bacteriol.">
        <title>Genome sequence of Chthoniobacter flavus Ellin428, an aerobic heterotrophic soil bacterium.</title>
        <authorList>
            <person name="Kant R."/>
            <person name="van Passel M.W."/>
            <person name="Palva A."/>
            <person name="Lucas S."/>
            <person name="Lapidus A."/>
            <person name="Glavina Del Rio T."/>
            <person name="Dalin E."/>
            <person name="Tice H."/>
            <person name="Bruce D."/>
            <person name="Goodwin L."/>
            <person name="Pitluck S."/>
            <person name="Larimer F.W."/>
            <person name="Land M.L."/>
            <person name="Hauser L."/>
            <person name="Sangwan P."/>
            <person name="de Vos W.M."/>
            <person name="Janssen P.H."/>
            <person name="Smidt H."/>
        </authorList>
    </citation>
    <scope>NUCLEOTIDE SEQUENCE [LARGE SCALE GENOMIC DNA]</scope>
    <source>
        <strain evidence="1 2">Ellin428</strain>
    </source>
</reference>